<dbReference type="EMBL" id="HBHQ01013135">
    <property type="protein sequence ID" value="CAD9816922.1"/>
    <property type="molecule type" value="Transcribed_RNA"/>
</dbReference>
<name>A0A7S2UDY2_9STRA</name>
<sequence length="271" mass="29811">MTLTNSLIVIRHGEDLNEGWVNKSDPDNSQLANWKITAPEWPDYQVKHTVVDEKGNVASTASPLTVFQHGLSDVPQENKDGTKKEFAGEIQAKCLGVNLAKCLEDNGYAKVTKVVTKNTSVKNPNQKEPTPNPFDTVYPFINGDFKDAGSNKVLLINPDNSNLIDPGLASMIGKDESDAGSLYNFNGGSTLLCWDAEGLWGEKVKKKRPYDHSSILGKISEKYLNSSYSLEHEAAPAKGKTVYCFEESKVTIYSFNGNALSKIKTIPRKQP</sequence>
<proteinExistence type="predicted"/>
<organism evidence="1">
    <name type="scientific">Attheya septentrionalis</name>
    <dbReference type="NCBI Taxonomy" id="420275"/>
    <lineage>
        <taxon>Eukaryota</taxon>
        <taxon>Sar</taxon>
        <taxon>Stramenopiles</taxon>
        <taxon>Ochrophyta</taxon>
        <taxon>Bacillariophyta</taxon>
        <taxon>Coscinodiscophyceae</taxon>
        <taxon>Chaetocerotophycidae</taxon>
        <taxon>Chaetocerotales</taxon>
        <taxon>Attheyaceae</taxon>
        <taxon>Attheya</taxon>
    </lineage>
</organism>
<gene>
    <name evidence="1" type="ORF">ASEP1449_LOCUS8754</name>
</gene>
<dbReference type="AlphaFoldDB" id="A0A7S2UDY2"/>
<reference evidence="1" key="1">
    <citation type="submission" date="2021-01" db="EMBL/GenBank/DDBJ databases">
        <authorList>
            <person name="Corre E."/>
            <person name="Pelletier E."/>
            <person name="Niang G."/>
            <person name="Scheremetjew M."/>
            <person name="Finn R."/>
            <person name="Kale V."/>
            <person name="Holt S."/>
            <person name="Cochrane G."/>
            <person name="Meng A."/>
            <person name="Brown T."/>
            <person name="Cohen L."/>
        </authorList>
    </citation>
    <scope>NUCLEOTIDE SEQUENCE</scope>
    <source>
        <strain evidence="1">CCMP2084</strain>
    </source>
</reference>
<protein>
    <submittedName>
        <fullName evidence="1">Uncharacterized protein</fullName>
    </submittedName>
</protein>
<accession>A0A7S2UDY2</accession>
<evidence type="ECO:0000313" key="1">
    <source>
        <dbReference type="EMBL" id="CAD9816922.1"/>
    </source>
</evidence>